<feature type="binding site" evidence="10">
    <location>
        <begin position="72"/>
        <end position="75"/>
    </location>
    <ligand>
        <name>NADP(+)</name>
        <dbReference type="ChEBI" id="CHEBI:58349"/>
    </ligand>
</feature>
<keyword evidence="3 8" id="KW-0963">Cytoplasm</keyword>
<evidence type="ECO:0000313" key="14">
    <source>
        <dbReference type="EMBL" id="ABK15899.1"/>
    </source>
</evidence>
<keyword evidence="7 8" id="KW-0560">Oxidoreductase</keyword>
<dbReference type="KEGG" id="sfu:Sfum_0197"/>
<dbReference type="FunCoup" id="A0LEP7">
    <property type="interactions" value="458"/>
</dbReference>
<comment type="catalytic activity">
    <reaction evidence="8 11">
        <text>L-proline + NADP(+) = (S)-1-pyrroline-5-carboxylate + NADPH + 2 H(+)</text>
        <dbReference type="Rhea" id="RHEA:14109"/>
        <dbReference type="ChEBI" id="CHEBI:15378"/>
        <dbReference type="ChEBI" id="CHEBI:17388"/>
        <dbReference type="ChEBI" id="CHEBI:57783"/>
        <dbReference type="ChEBI" id="CHEBI:58349"/>
        <dbReference type="ChEBI" id="CHEBI:60039"/>
        <dbReference type="EC" id="1.5.1.2"/>
    </reaction>
</comment>
<organism evidence="14 15">
    <name type="scientific">Syntrophobacter fumaroxidans (strain DSM 10017 / MPOB)</name>
    <dbReference type="NCBI Taxonomy" id="335543"/>
    <lineage>
        <taxon>Bacteria</taxon>
        <taxon>Pseudomonadati</taxon>
        <taxon>Thermodesulfobacteriota</taxon>
        <taxon>Syntrophobacteria</taxon>
        <taxon>Syntrophobacterales</taxon>
        <taxon>Syntrophobacteraceae</taxon>
        <taxon>Syntrophobacter</taxon>
    </lineage>
</organism>
<dbReference type="Pfam" id="PF14748">
    <property type="entry name" value="P5CR_dimer"/>
    <property type="match status" value="1"/>
</dbReference>
<dbReference type="SUPFAM" id="SSF51735">
    <property type="entry name" value="NAD(P)-binding Rossmann-fold domains"/>
    <property type="match status" value="1"/>
</dbReference>
<evidence type="ECO:0000313" key="15">
    <source>
        <dbReference type="Proteomes" id="UP000001784"/>
    </source>
</evidence>
<dbReference type="eggNOG" id="COG0345">
    <property type="taxonomic scope" value="Bacteria"/>
</dbReference>
<evidence type="ECO:0000256" key="1">
    <source>
        <dbReference type="ARBA" id="ARBA00004496"/>
    </source>
</evidence>
<dbReference type="FunFam" id="3.40.50.720:FF:000190">
    <property type="entry name" value="Pyrroline-5-carboxylate reductase"/>
    <property type="match status" value="1"/>
</dbReference>
<dbReference type="InParanoid" id="A0LEP7"/>
<dbReference type="AlphaFoldDB" id="A0LEP7"/>
<dbReference type="Pfam" id="PF03807">
    <property type="entry name" value="F420_oxidored"/>
    <property type="match status" value="1"/>
</dbReference>
<protein>
    <recommendedName>
        <fullName evidence="8 9">Pyrroline-5-carboxylate reductase</fullName>
        <shortName evidence="8">P5C reductase</shortName>
        <shortName evidence="8">P5CR</shortName>
        <ecNumber evidence="8 9">1.5.1.2</ecNumber>
    </recommendedName>
    <alternativeName>
        <fullName evidence="8">PCA reductase</fullName>
    </alternativeName>
</protein>
<keyword evidence="4 8" id="KW-0028">Amino-acid biosynthesis</keyword>
<dbReference type="GO" id="GO:0055129">
    <property type="term" value="P:L-proline biosynthetic process"/>
    <property type="evidence" value="ECO:0007669"/>
    <property type="project" value="UniProtKB-UniRule"/>
</dbReference>
<name>A0LEP7_SYNFM</name>
<comment type="subcellular location">
    <subcellularLocation>
        <location evidence="1 8">Cytoplasm</location>
    </subcellularLocation>
</comment>
<evidence type="ECO:0000256" key="9">
    <source>
        <dbReference type="NCBIfam" id="TIGR00112"/>
    </source>
</evidence>
<evidence type="ECO:0000256" key="8">
    <source>
        <dbReference type="HAMAP-Rule" id="MF_01925"/>
    </source>
</evidence>
<evidence type="ECO:0000256" key="4">
    <source>
        <dbReference type="ARBA" id="ARBA00022605"/>
    </source>
</evidence>
<keyword evidence="6 8" id="KW-0521">NADP</keyword>
<comment type="function">
    <text evidence="8">Catalyzes the reduction of 1-pyrroline-5-carboxylate (PCA) to L-proline.</text>
</comment>
<dbReference type="InterPro" id="IPR036291">
    <property type="entry name" value="NAD(P)-bd_dom_sf"/>
</dbReference>
<dbReference type="PANTHER" id="PTHR11645:SF0">
    <property type="entry name" value="PYRROLINE-5-CARBOXYLATE REDUCTASE 3"/>
    <property type="match status" value="1"/>
</dbReference>
<dbReference type="InterPro" id="IPR053790">
    <property type="entry name" value="P5CR-like_CS"/>
</dbReference>
<evidence type="ECO:0000256" key="2">
    <source>
        <dbReference type="ARBA" id="ARBA00005525"/>
    </source>
</evidence>
<dbReference type="InterPro" id="IPR028939">
    <property type="entry name" value="P5C_Rdtase_cat_N"/>
</dbReference>
<dbReference type="InterPro" id="IPR029036">
    <property type="entry name" value="P5CR_dimer"/>
</dbReference>
<dbReference type="NCBIfam" id="TIGR00112">
    <property type="entry name" value="proC"/>
    <property type="match status" value="1"/>
</dbReference>
<comment type="pathway">
    <text evidence="8 11">Amino-acid biosynthesis; L-proline biosynthesis; L-proline from L-glutamate 5-semialdehyde: step 1/1.</text>
</comment>
<dbReference type="EMBL" id="CP000478">
    <property type="protein sequence ID" value="ABK15899.1"/>
    <property type="molecule type" value="Genomic_DNA"/>
</dbReference>
<accession>A0LEP7</accession>
<feature type="domain" description="Pyrroline-5-carboxylate reductase dimerisation" evidence="13">
    <location>
        <begin position="164"/>
        <end position="268"/>
    </location>
</feature>
<evidence type="ECO:0000256" key="6">
    <source>
        <dbReference type="ARBA" id="ARBA00022857"/>
    </source>
</evidence>
<comment type="catalytic activity">
    <reaction evidence="8">
        <text>L-proline + NAD(+) = (S)-1-pyrroline-5-carboxylate + NADH + 2 H(+)</text>
        <dbReference type="Rhea" id="RHEA:14105"/>
        <dbReference type="ChEBI" id="CHEBI:15378"/>
        <dbReference type="ChEBI" id="CHEBI:17388"/>
        <dbReference type="ChEBI" id="CHEBI:57540"/>
        <dbReference type="ChEBI" id="CHEBI:57945"/>
        <dbReference type="ChEBI" id="CHEBI:60039"/>
        <dbReference type="EC" id="1.5.1.2"/>
    </reaction>
</comment>
<dbReference type="PIRSF" id="PIRSF000193">
    <property type="entry name" value="Pyrrol-5-carb_rd"/>
    <property type="match status" value="1"/>
</dbReference>
<keyword evidence="15" id="KW-1185">Reference proteome</keyword>
<dbReference type="GO" id="GO:0005737">
    <property type="term" value="C:cytoplasm"/>
    <property type="evidence" value="ECO:0007669"/>
    <property type="project" value="UniProtKB-SubCell"/>
</dbReference>
<evidence type="ECO:0000256" key="5">
    <source>
        <dbReference type="ARBA" id="ARBA00022650"/>
    </source>
</evidence>
<dbReference type="PANTHER" id="PTHR11645">
    <property type="entry name" value="PYRROLINE-5-CARBOXYLATE REDUCTASE"/>
    <property type="match status" value="1"/>
</dbReference>
<dbReference type="Gene3D" id="3.40.50.720">
    <property type="entry name" value="NAD(P)-binding Rossmann-like Domain"/>
    <property type="match status" value="1"/>
</dbReference>
<comment type="similarity">
    <text evidence="2 8 11">Belongs to the pyrroline-5-carboxylate reductase family.</text>
</comment>
<evidence type="ECO:0000256" key="3">
    <source>
        <dbReference type="ARBA" id="ARBA00022490"/>
    </source>
</evidence>
<dbReference type="Proteomes" id="UP000001784">
    <property type="component" value="Chromosome"/>
</dbReference>
<dbReference type="GO" id="GO:0004735">
    <property type="term" value="F:pyrroline-5-carboxylate reductase activity"/>
    <property type="evidence" value="ECO:0007669"/>
    <property type="project" value="UniProtKB-UniRule"/>
</dbReference>
<sequence>MPDQKNFGFIGGGNMGEALIKGLLRASLCAAGHIHVFDVSPARLRDLESTYGVRCRTSAAEVADSAQAIFLAVKPQHMEPALDGIASHLSRSQLIISIAAGIPISMIADALPEGQPIIRVMPNTPALVLQGASALARGRHATDEHMDLALGLFRSVGTAVEVEEKLMDAVTGLSGSGPGYVLLIIESLIEAAVLLGLPRAVARELVLQTVSGTAGLVRETGRHPAELKDLITSPGGTTIRGLHVLEERGLRGALMSAVEAAALRSSELGKK</sequence>
<dbReference type="RefSeq" id="WP_011697072.1">
    <property type="nucleotide sequence ID" value="NC_008554.1"/>
</dbReference>
<reference evidence="14 15" key="1">
    <citation type="submission" date="2006-10" db="EMBL/GenBank/DDBJ databases">
        <title>Complete sequence of Syntrophobacter fumaroxidans MPOB.</title>
        <authorList>
            <consortium name="US DOE Joint Genome Institute"/>
            <person name="Copeland A."/>
            <person name="Lucas S."/>
            <person name="Lapidus A."/>
            <person name="Barry K."/>
            <person name="Detter J.C."/>
            <person name="Glavina del Rio T."/>
            <person name="Hammon N."/>
            <person name="Israni S."/>
            <person name="Pitluck S."/>
            <person name="Goltsman E.G."/>
            <person name="Martinez M."/>
            <person name="Schmutz J."/>
            <person name="Larimer F."/>
            <person name="Land M."/>
            <person name="Hauser L."/>
            <person name="Kyrpides N."/>
            <person name="Kim E."/>
            <person name="Boone D.R."/>
            <person name="Brockman F."/>
            <person name="Culley D."/>
            <person name="Ferry J."/>
            <person name="Gunsalus R."/>
            <person name="McInerney M.J."/>
            <person name="Morrison M."/>
            <person name="Plugge C."/>
            <person name="Rohlin L."/>
            <person name="Scholten J."/>
            <person name="Sieber J."/>
            <person name="Stams A.J.M."/>
            <person name="Worm P."/>
            <person name="Henstra A.M."/>
            <person name="Richardson P."/>
        </authorList>
    </citation>
    <scope>NUCLEOTIDE SEQUENCE [LARGE SCALE GENOMIC DNA]</scope>
    <source>
        <strain evidence="15">DSM 10017 / MPOB</strain>
    </source>
</reference>
<evidence type="ECO:0000256" key="7">
    <source>
        <dbReference type="ARBA" id="ARBA00023002"/>
    </source>
</evidence>
<dbReference type="InterPro" id="IPR008927">
    <property type="entry name" value="6-PGluconate_DH-like_C_sf"/>
</dbReference>
<evidence type="ECO:0000259" key="12">
    <source>
        <dbReference type="Pfam" id="PF03807"/>
    </source>
</evidence>
<dbReference type="EC" id="1.5.1.2" evidence="8 9"/>
<dbReference type="HOGENOM" id="CLU_042344_3_1_7"/>
<dbReference type="STRING" id="335543.Sfum_0197"/>
<dbReference type="UniPathway" id="UPA00098">
    <property type="reaction ID" value="UER00361"/>
</dbReference>
<dbReference type="SUPFAM" id="SSF48179">
    <property type="entry name" value="6-phosphogluconate dehydrogenase C-terminal domain-like"/>
    <property type="match status" value="1"/>
</dbReference>
<dbReference type="PROSITE" id="PS00521">
    <property type="entry name" value="P5CR"/>
    <property type="match status" value="1"/>
</dbReference>
<evidence type="ECO:0000256" key="11">
    <source>
        <dbReference type="RuleBase" id="RU003903"/>
    </source>
</evidence>
<feature type="domain" description="Pyrroline-5-carboxylate reductase catalytic N-terminal" evidence="12">
    <location>
        <begin position="7"/>
        <end position="101"/>
    </location>
</feature>
<evidence type="ECO:0000259" key="13">
    <source>
        <dbReference type="Pfam" id="PF14748"/>
    </source>
</evidence>
<gene>
    <name evidence="8" type="primary">proC</name>
    <name evidence="14" type="ordered locus">Sfum_0197</name>
</gene>
<evidence type="ECO:0000256" key="10">
    <source>
        <dbReference type="PIRSR" id="PIRSR000193-1"/>
    </source>
</evidence>
<keyword evidence="5 8" id="KW-0641">Proline biosynthesis</keyword>
<proteinExistence type="inferred from homology"/>
<dbReference type="FunFam" id="1.10.3730.10:FF:000001">
    <property type="entry name" value="Pyrroline-5-carboxylate reductase"/>
    <property type="match status" value="1"/>
</dbReference>
<feature type="binding site" evidence="10">
    <location>
        <begin position="10"/>
        <end position="15"/>
    </location>
    <ligand>
        <name>NADP(+)</name>
        <dbReference type="ChEBI" id="CHEBI:58349"/>
    </ligand>
</feature>
<dbReference type="HAMAP" id="MF_01925">
    <property type="entry name" value="P5C_reductase"/>
    <property type="match status" value="1"/>
</dbReference>
<dbReference type="InterPro" id="IPR000304">
    <property type="entry name" value="Pyrroline-COOH_reductase"/>
</dbReference>
<dbReference type="OrthoDB" id="9805754at2"/>
<dbReference type="Gene3D" id="1.10.3730.10">
    <property type="entry name" value="ProC C-terminal domain-like"/>
    <property type="match status" value="1"/>
</dbReference>